<accession>A0ABR3GF97</accession>
<organism evidence="1 2">
    <name type="scientific">Discina gigas</name>
    <dbReference type="NCBI Taxonomy" id="1032678"/>
    <lineage>
        <taxon>Eukaryota</taxon>
        <taxon>Fungi</taxon>
        <taxon>Dikarya</taxon>
        <taxon>Ascomycota</taxon>
        <taxon>Pezizomycotina</taxon>
        <taxon>Pezizomycetes</taxon>
        <taxon>Pezizales</taxon>
        <taxon>Discinaceae</taxon>
        <taxon>Discina</taxon>
    </lineage>
</organism>
<evidence type="ECO:0000313" key="2">
    <source>
        <dbReference type="Proteomes" id="UP001447188"/>
    </source>
</evidence>
<comment type="caution">
    <text evidence="1">The sequence shown here is derived from an EMBL/GenBank/DDBJ whole genome shotgun (WGS) entry which is preliminary data.</text>
</comment>
<evidence type="ECO:0000313" key="1">
    <source>
        <dbReference type="EMBL" id="KAL0634533.1"/>
    </source>
</evidence>
<protein>
    <submittedName>
        <fullName evidence="1">Uncharacterized protein</fullName>
    </submittedName>
</protein>
<dbReference type="Proteomes" id="UP001447188">
    <property type="component" value="Unassembled WGS sequence"/>
</dbReference>
<name>A0ABR3GF97_9PEZI</name>
<gene>
    <name evidence="1" type="ORF">Q9L58_006552</name>
</gene>
<reference evidence="1 2" key="1">
    <citation type="submission" date="2024-02" db="EMBL/GenBank/DDBJ databases">
        <title>Discinaceae phylogenomics.</title>
        <authorList>
            <person name="Dirks A.C."/>
            <person name="James T.Y."/>
        </authorList>
    </citation>
    <scope>NUCLEOTIDE SEQUENCE [LARGE SCALE GENOMIC DNA]</scope>
    <source>
        <strain evidence="1 2">ACD0624</strain>
    </source>
</reference>
<proteinExistence type="predicted"/>
<dbReference type="EMBL" id="JBBBZM010000092">
    <property type="protein sequence ID" value="KAL0634533.1"/>
    <property type="molecule type" value="Genomic_DNA"/>
</dbReference>
<sequence>MSKSLIVVPLDGAIPNDSATTLLHSPQDELTRLTTELATERAISTRLLKERDEAVLAGSVELARLSAELVTEKAISTRLLQPRDGSARQHVQLSSYIGEYTSAFLDSKTCCERASLLASIRVACKIAWDSGFGLPLERTKIFRAMLAEYGFVFREPGEGETGWGGYSMLVPDVPVLEQLDRLVRTHRVKLGESLWYFTELVTVMYRIVKYLEETP</sequence>
<keyword evidence="2" id="KW-1185">Reference proteome</keyword>